<dbReference type="RefSeq" id="WP_290712980.1">
    <property type="nucleotide sequence ID" value="NZ_BAAAVS010000012.1"/>
</dbReference>
<gene>
    <name evidence="2" type="ORF">GCM10010528_07150</name>
</gene>
<protein>
    <recommendedName>
        <fullName evidence="4">Transmembrane protein</fullName>
    </recommendedName>
</protein>
<accession>A0ABP6L3V6</accession>
<sequence length="602" mass="64544">MAGRPARVALALIAAYVVVRIALAATGGFYWDDLILIGRASTHNVFGWEYLTHNHDGHFMPGAFFVAGLTTVLAPTHWWPAAITLVVLATAVAWAVWRMIRILAGGASWATVAVLAFFLFTPMTVPSYVWWAAGLNSLPMLFAMAWLIGDAVLLCERGHRDSRLTRLIVGRSALVYLVALTCFEKSLYLLPVVFIATVLWCRGGADRGDQGTATIPGPLAAAFVGARPLWQVVAPITVAWAVIFLSVTGGQGAAGQHSIVQTLHLTWRTINNAVIPSLVGGPWTWDRWIPSPPMGFASTGQIIAGWAVLAVVVGLIVRWRRGAWPIVVAAAAYVALAQLPVMWNRSSANTALELAQTMRYLPDSALVMTAALALVAACPSVARRQETPLWPAAATAVVVLVASSGWGLWNFAQSWRTNPTPDYLRTARTSLQSDPTRIMFDQALPLEVLTPIAYPENQISHTFGRIAPRVRFGTVTDDLVVLDKLGRLVPGGVTPARTFAAGAGSCTRPEVQRLTRVPLSGPLLNWRWTIALSYCANRDGQLSVQLAGGSPVTVGLRAGLHVVYVQTTGHGSVIALRPLTPGLSVHTGEGNVGEVAEAALLK</sequence>
<proteinExistence type="predicted"/>
<keyword evidence="1" id="KW-1133">Transmembrane helix</keyword>
<organism evidence="2 3">
    <name type="scientific">Gordonia defluvii</name>
    <dbReference type="NCBI Taxonomy" id="283718"/>
    <lineage>
        <taxon>Bacteria</taxon>
        <taxon>Bacillati</taxon>
        <taxon>Actinomycetota</taxon>
        <taxon>Actinomycetes</taxon>
        <taxon>Mycobacteriales</taxon>
        <taxon>Gordoniaceae</taxon>
        <taxon>Gordonia</taxon>
    </lineage>
</organism>
<keyword evidence="1" id="KW-0472">Membrane</keyword>
<dbReference type="EMBL" id="BAAAVS010000012">
    <property type="protein sequence ID" value="GAA3027939.1"/>
    <property type="molecule type" value="Genomic_DNA"/>
</dbReference>
<comment type="caution">
    <text evidence="2">The sequence shown here is derived from an EMBL/GenBank/DDBJ whole genome shotgun (WGS) entry which is preliminary data.</text>
</comment>
<feature type="transmembrane region" description="Helical" evidence="1">
    <location>
        <begin position="128"/>
        <end position="153"/>
    </location>
</feature>
<keyword evidence="3" id="KW-1185">Reference proteome</keyword>
<name>A0ABP6L3V6_9ACTN</name>
<evidence type="ECO:0008006" key="4">
    <source>
        <dbReference type="Google" id="ProtNLM"/>
    </source>
</evidence>
<feature type="transmembrane region" description="Helical" evidence="1">
    <location>
        <begin position="102"/>
        <end position="122"/>
    </location>
</feature>
<evidence type="ECO:0000313" key="2">
    <source>
        <dbReference type="EMBL" id="GAA3027939.1"/>
    </source>
</evidence>
<feature type="transmembrane region" description="Helical" evidence="1">
    <location>
        <begin position="174"/>
        <end position="200"/>
    </location>
</feature>
<feature type="transmembrane region" description="Helical" evidence="1">
    <location>
        <begin position="296"/>
        <end position="317"/>
    </location>
</feature>
<evidence type="ECO:0000313" key="3">
    <source>
        <dbReference type="Proteomes" id="UP001501035"/>
    </source>
</evidence>
<dbReference type="Proteomes" id="UP001501035">
    <property type="component" value="Unassembled WGS sequence"/>
</dbReference>
<feature type="transmembrane region" description="Helical" evidence="1">
    <location>
        <begin position="78"/>
        <end position="97"/>
    </location>
</feature>
<keyword evidence="1" id="KW-0812">Transmembrane</keyword>
<reference evidence="3" key="1">
    <citation type="journal article" date="2019" name="Int. J. Syst. Evol. Microbiol.">
        <title>The Global Catalogue of Microorganisms (GCM) 10K type strain sequencing project: providing services to taxonomists for standard genome sequencing and annotation.</title>
        <authorList>
            <consortium name="The Broad Institute Genomics Platform"/>
            <consortium name="The Broad Institute Genome Sequencing Center for Infectious Disease"/>
            <person name="Wu L."/>
            <person name="Ma J."/>
        </authorList>
    </citation>
    <scope>NUCLEOTIDE SEQUENCE [LARGE SCALE GENOMIC DNA]</scope>
    <source>
        <strain evidence="3">JCM 14234</strain>
    </source>
</reference>
<evidence type="ECO:0000256" key="1">
    <source>
        <dbReference type="SAM" id="Phobius"/>
    </source>
</evidence>
<feature type="transmembrane region" description="Helical" evidence="1">
    <location>
        <begin position="229"/>
        <end position="247"/>
    </location>
</feature>
<feature type="transmembrane region" description="Helical" evidence="1">
    <location>
        <begin position="364"/>
        <end position="382"/>
    </location>
</feature>
<feature type="transmembrane region" description="Helical" evidence="1">
    <location>
        <begin position="323"/>
        <end position="343"/>
    </location>
</feature>
<feature type="transmembrane region" description="Helical" evidence="1">
    <location>
        <begin position="388"/>
        <end position="409"/>
    </location>
</feature>